<reference evidence="2" key="1">
    <citation type="submission" date="2017-09" db="EMBL/GenBank/DDBJ databases">
        <title>Depth-based differentiation of microbial function through sediment-hosted aquifers and enrichment of novel symbionts in the deep terrestrial subsurface.</title>
        <authorList>
            <person name="Probst A.J."/>
            <person name="Ladd B."/>
            <person name="Jarett J.K."/>
            <person name="Geller-Mcgrath D.E."/>
            <person name="Sieber C.M.K."/>
            <person name="Emerson J.B."/>
            <person name="Anantharaman K."/>
            <person name="Thomas B.C."/>
            <person name="Malmstrom R."/>
            <person name="Stieglmeier M."/>
            <person name="Klingl A."/>
            <person name="Woyke T."/>
            <person name="Ryan C.M."/>
            <person name="Banfield J.F."/>
        </authorList>
    </citation>
    <scope>NUCLEOTIDE SEQUENCE [LARGE SCALE GENOMIC DNA]</scope>
</reference>
<evidence type="ECO:0000313" key="2">
    <source>
        <dbReference type="Proteomes" id="UP000228920"/>
    </source>
</evidence>
<protein>
    <submittedName>
        <fullName evidence="1">Uncharacterized protein</fullName>
    </submittedName>
</protein>
<name>A0A2M7TJ36_UNCKA</name>
<proteinExistence type="predicted"/>
<sequence length="305" mass="33782">MNNKTSIHHGKGYKNGVAIVMTVHLKGGGNMVFWLFPFGSYLKEESRDQDFFAARNRPPDDILALTVEVEVEEVMLTGLVKAAQYLGYDNPDIWIAGRGGDMAPIILANLVVDYPSAVKFFSTEMGMSVDPTGGDALLIAAMEKNVARWDSAPFHLPNMRKVLFARVQLEAYRQGLGFVNTKSAVAKVAAQIYDLGEPAVKGFLLEGISDPESGILMHDIFGAVWSTPVPTYKSRFGSIVELPEFDNLVPWRTYLTPVEIRGGLVSIHWEEVYTYRTITGVVQLDPQVWDKLVEVDLQKIEGGAQ</sequence>
<dbReference type="AlphaFoldDB" id="A0A2M7TJ36"/>
<gene>
    <name evidence="1" type="ORF">COY32_03360</name>
</gene>
<organism evidence="1 2">
    <name type="scientific">candidate division WWE3 bacterium CG_4_10_14_0_2_um_filter_41_14</name>
    <dbReference type="NCBI Taxonomy" id="1975072"/>
    <lineage>
        <taxon>Bacteria</taxon>
        <taxon>Katanobacteria</taxon>
    </lineage>
</organism>
<comment type="caution">
    <text evidence="1">The sequence shown here is derived from an EMBL/GenBank/DDBJ whole genome shotgun (WGS) entry which is preliminary data.</text>
</comment>
<accession>A0A2M7TJ36</accession>
<evidence type="ECO:0000313" key="1">
    <source>
        <dbReference type="EMBL" id="PIZ46447.1"/>
    </source>
</evidence>
<dbReference type="Proteomes" id="UP000228920">
    <property type="component" value="Unassembled WGS sequence"/>
</dbReference>
<dbReference type="EMBL" id="PFNL01000099">
    <property type="protein sequence ID" value="PIZ46447.1"/>
    <property type="molecule type" value="Genomic_DNA"/>
</dbReference>